<organism evidence="2 3">
    <name type="scientific">Achromobacter dolens</name>
    <dbReference type="NCBI Taxonomy" id="1287738"/>
    <lineage>
        <taxon>Bacteria</taxon>
        <taxon>Pseudomonadati</taxon>
        <taxon>Pseudomonadota</taxon>
        <taxon>Betaproteobacteria</taxon>
        <taxon>Burkholderiales</taxon>
        <taxon>Alcaligenaceae</taxon>
        <taxon>Achromobacter</taxon>
    </lineage>
</organism>
<sequence>MTTVWRIIAAMIPVSLPGGNYYVLMAVSLACLSTLLTWLAVLATSRGARLWLGDHRRRGTILMTLLALVGGIFPYQQLSQWLVAQRDARLGASLERVLDQPTRLAGVDMPAGTVLRLTSAGDPASFDRATFPEGHPASVQGISATRLFHYPATSRQPETLSAEIARDQALDGWLCAHGHRVEFVMLGGQPRFASCHLAIGNTLNQQPIPPGAWLKVDEAARASAPDPASAAPRWLLRAEGSEPLSVDGLPLLKVDMTLDAQRRLLAFEGLLGRESAFGGITYPTGTRMLTAGPRVPGMQPGDLLFSPSRGRAARQADGKEVAAGMSVLQAPDGTVRRVLSNREAGVLDVAAMRTAP</sequence>
<protein>
    <submittedName>
        <fullName evidence="2">Uncharacterized protein</fullName>
    </submittedName>
</protein>
<keyword evidence="1" id="KW-0472">Membrane</keyword>
<feature type="transmembrane region" description="Helical" evidence="1">
    <location>
        <begin position="21"/>
        <end position="41"/>
    </location>
</feature>
<evidence type="ECO:0000256" key="1">
    <source>
        <dbReference type="SAM" id="Phobius"/>
    </source>
</evidence>
<evidence type="ECO:0000313" key="3">
    <source>
        <dbReference type="Proteomes" id="UP000494272"/>
    </source>
</evidence>
<evidence type="ECO:0000313" key="2">
    <source>
        <dbReference type="EMBL" id="CAB3921323.1"/>
    </source>
</evidence>
<reference evidence="2 3" key="1">
    <citation type="submission" date="2020-04" db="EMBL/GenBank/DDBJ databases">
        <authorList>
            <person name="De Canck E."/>
        </authorList>
    </citation>
    <scope>NUCLEOTIDE SEQUENCE [LARGE SCALE GENOMIC DNA]</scope>
    <source>
        <strain evidence="2 3">LMG 26841</strain>
    </source>
</reference>
<keyword evidence="1" id="KW-0812">Transmembrane</keyword>
<dbReference type="PROSITE" id="PS51257">
    <property type="entry name" value="PROKAR_LIPOPROTEIN"/>
    <property type="match status" value="1"/>
</dbReference>
<keyword evidence="1" id="KW-1133">Transmembrane helix</keyword>
<gene>
    <name evidence="2" type="ORF">LMG26841_05599</name>
</gene>
<accession>A0A6S7ETI9</accession>
<feature type="transmembrane region" description="Helical" evidence="1">
    <location>
        <begin position="61"/>
        <end position="78"/>
    </location>
</feature>
<keyword evidence="3" id="KW-1185">Reference proteome</keyword>
<proteinExistence type="predicted"/>
<name>A0A6S7ETI9_9BURK</name>
<dbReference type="EMBL" id="CADIKW010000021">
    <property type="protein sequence ID" value="CAB3921323.1"/>
    <property type="molecule type" value="Genomic_DNA"/>
</dbReference>
<dbReference type="Proteomes" id="UP000494272">
    <property type="component" value="Unassembled WGS sequence"/>
</dbReference>
<dbReference type="AlphaFoldDB" id="A0A6S7ETI9"/>